<feature type="compositionally biased region" description="Low complexity" evidence="1">
    <location>
        <begin position="26"/>
        <end position="43"/>
    </location>
</feature>
<accession>A0A6J4MZV9</accession>
<protein>
    <submittedName>
        <fullName evidence="2">Biotin carboxyl carrier protein of acetyl-CoA carboxylase</fullName>
    </submittedName>
</protein>
<gene>
    <name evidence="2" type="ORF">AVDCRST_MAG68-5534</name>
</gene>
<feature type="region of interest" description="Disordered" evidence="1">
    <location>
        <begin position="1"/>
        <end position="95"/>
    </location>
</feature>
<evidence type="ECO:0000313" key="2">
    <source>
        <dbReference type="EMBL" id="CAA9371137.1"/>
    </source>
</evidence>
<feature type="non-terminal residue" evidence="2">
    <location>
        <position position="95"/>
    </location>
</feature>
<sequence>RRARRCPGRPRGGEPGGDQEPHGGDLLPLPRARGPGVRGARLAHLQGADAVHPGGDEADERAGVGSRRDRARDPGGQRRAGGVRAGPLPHRAGRL</sequence>
<evidence type="ECO:0000256" key="1">
    <source>
        <dbReference type="SAM" id="MobiDB-lite"/>
    </source>
</evidence>
<feature type="compositionally biased region" description="Basic and acidic residues" evidence="1">
    <location>
        <begin position="60"/>
        <end position="76"/>
    </location>
</feature>
<feature type="non-terminal residue" evidence="2">
    <location>
        <position position="1"/>
    </location>
</feature>
<organism evidence="2">
    <name type="scientific">uncultured Gemmatimonadota bacterium</name>
    <dbReference type="NCBI Taxonomy" id="203437"/>
    <lineage>
        <taxon>Bacteria</taxon>
        <taxon>Pseudomonadati</taxon>
        <taxon>Gemmatimonadota</taxon>
        <taxon>environmental samples</taxon>
    </lineage>
</organism>
<proteinExistence type="predicted"/>
<dbReference type="EMBL" id="CADCTW010000245">
    <property type="protein sequence ID" value="CAA9371137.1"/>
    <property type="molecule type" value="Genomic_DNA"/>
</dbReference>
<dbReference type="AlphaFoldDB" id="A0A6J4MZV9"/>
<reference evidence="2" key="1">
    <citation type="submission" date="2020-02" db="EMBL/GenBank/DDBJ databases">
        <authorList>
            <person name="Meier V. D."/>
        </authorList>
    </citation>
    <scope>NUCLEOTIDE SEQUENCE</scope>
    <source>
        <strain evidence="2">AVDCRST_MAG68</strain>
    </source>
</reference>
<name>A0A6J4MZV9_9BACT</name>